<feature type="region of interest" description="Disordered" evidence="1">
    <location>
        <begin position="34"/>
        <end position="65"/>
    </location>
</feature>
<gene>
    <name evidence="2" type="ORF">FMOSSE_LOCUS2097</name>
</gene>
<dbReference type="AlphaFoldDB" id="A0A9N8VPX6"/>
<reference evidence="2" key="1">
    <citation type="submission" date="2021-06" db="EMBL/GenBank/DDBJ databases">
        <authorList>
            <person name="Kallberg Y."/>
            <person name="Tangrot J."/>
            <person name="Rosling A."/>
        </authorList>
    </citation>
    <scope>NUCLEOTIDE SEQUENCE</scope>
    <source>
        <strain evidence="2">87-6 pot B 2015</strain>
    </source>
</reference>
<evidence type="ECO:0000313" key="3">
    <source>
        <dbReference type="Proteomes" id="UP000789375"/>
    </source>
</evidence>
<dbReference type="EMBL" id="CAJVPP010000258">
    <property type="protein sequence ID" value="CAG8462196.1"/>
    <property type="molecule type" value="Genomic_DNA"/>
</dbReference>
<organism evidence="2 3">
    <name type="scientific">Funneliformis mosseae</name>
    <name type="common">Endomycorrhizal fungus</name>
    <name type="synonym">Glomus mosseae</name>
    <dbReference type="NCBI Taxonomy" id="27381"/>
    <lineage>
        <taxon>Eukaryota</taxon>
        <taxon>Fungi</taxon>
        <taxon>Fungi incertae sedis</taxon>
        <taxon>Mucoromycota</taxon>
        <taxon>Glomeromycotina</taxon>
        <taxon>Glomeromycetes</taxon>
        <taxon>Glomerales</taxon>
        <taxon>Glomeraceae</taxon>
        <taxon>Funneliformis</taxon>
    </lineage>
</organism>
<sequence>MNINFSNDDNNNDINIDLADSYLNNNNDNTNVNIVDDNSNNKSSSINLADNSLDDDSSDDNWSNNDNNNNFTYNADGNCHFYDNNTELPRYTDDVNLTFQVLLPYRYYIVYKKWNRSYSSHNQQPDVDAKVEI</sequence>
<proteinExistence type="predicted"/>
<accession>A0A9N8VPX6</accession>
<feature type="compositionally biased region" description="Low complexity" evidence="1">
    <location>
        <begin position="34"/>
        <end position="51"/>
    </location>
</feature>
<dbReference type="Proteomes" id="UP000789375">
    <property type="component" value="Unassembled WGS sequence"/>
</dbReference>
<evidence type="ECO:0000313" key="2">
    <source>
        <dbReference type="EMBL" id="CAG8462196.1"/>
    </source>
</evidence>
<evidence type="ECO:0000256" key="1">
    <source>
        <dbReference type="SAM" id="MobiDB-lite"/>
    </source>
</evidence>
<comment type="caution">
    <text evidence="2">The sequence shown here is derived from an EMBL/GenBank/DDBJ whole genome shotgun (WGS) entry which is preliminary data.</text>
</comment>
<keyword evidence="3" id="KW-1185">Reference proteome</keyword>
<name>A0A9N8VPX6_FUNMO</name>
<protein>
    <submittedName>
        <fullName evidence="2">7298_t:CDS:1</fullName>
    </submittedName>
</protein>